<dbReference type="Proteomes" id="UP001642484">
    <property type="component" value="Unassembled WGS sequence"/>
</dbReference>
<evidence type="ECO:0000313" key="3">
    <source>
        <dbReference type="Proteomes" id="UP001642484"/>
    </source>
</evidence>
<evidence type="ECO:0000313" key="2">
    <source>
        <dbReference type="EMBL" id="CAK8993890.1"/>
    </source>
</evidence>
<keyword evidence="3" id="KW-1185">Reference proteome</keyword>
<comment type="caution">
    <text evidence="2">The sequence shown here is derived from an EMBL/GenBank/DDBJ whole genome shotgun (WGS) entry which is preliminary data.</text>
</comment>
<feature type="transmembrane region" description="Helical" evidence="1">
    <location>
        <begin position="99"/>
        <end position="119"/>
    </location>
</feature>
<reference evidence="2 3" key="1">
    <citation type="submission" date="2024-02" db="EMBL/GenBank/DDBJ databases">
        <authorList>
            <person name="Chen Y."/>
            <person name="Shah S."/>
            <person name="Dougan E. K."/>
            <person name="Thang M."/>
            <person name="Chan C."/>
        </authorList>
    </citation>
    <scope>NUCLEOTIDE SEQUENCE [LARGE SCALE GENOMIC DNA]</scope>
</reference>
<feature type="transmembrane region" description="Helical" evidence="1">
    <location>
        <begin position="68"/>
        <end position="87"/>
    </location>
</feature>
<organism evidence="2 3">
    <name type="scientific">Durusdinium trenchii</name>
    <dbReference type="NCBI Taxonomy" id="1381693"/>
    <lineage>
        <taxon>Eukaryota</taxon>
        <taxon>Sar</taxon>
        <taxon>Alveolata</taxon>
        <taxon>Dinophyceae</taxon>
        <taxon>Suessiales</taxon>
        <taxon>Symbiodiniaceae</taxon>
        <taxon>Durusdinium</taxon>
    </lineage>
</organism>
<sequence length="256" mass="27531">MGVGPSVDMSVPPGGSMITLQSPQECFQTRPKFNETWKPDCMSMIDDARWNDFVGKLTVIVGSYFNEMIPFMIVPLGFAAMIGIWFVPLTMDDTPFPQFAGAIVAFATILVVSVGRLIVVTKNTAEDQKIHQLCSELTTATQGAIQVQYRTAWTGFCKPKHARTARLIVFCPRTSMGPVTIPIPGAAPIQSIMITVPPGVVPGQQLQVQTPTGIQTATVPEGVGPGQSFTFTPGAPVVVQAQVVHAELVDDNKMQA</sequence>
<name>A0ABP0HYD1_9DINO</name>
<keyword evidence="1" id="KW-1133">Transmembrane helix</keyword>
<keyword evidence="1" id="KW-0812">Transmembrane</keyword>
<accession>A0ABP0HYD1</accession>
<gene>
    <name evidence="2" type="ORF">CCMP2556_LOCUS3422</name>
</gene>
<proteinExistence type="predicted"/>
<dbReference type="EMBL" id="CAXAMN010001336">
    <property type="protein sequence ID" value="CAK8993890.1"/>
    <property type="molecule type" value="Genomic_DNA"/>
</dbReference>
<evidence type="ECO:0000256" key="1">
    <source>
        <dbReference type="SAM" id="Phobius"/>
    </source>
</evidence>
<keyword evidence="1" id="KW-0472">Membrane</keyword>
<protein>
    <submittedName>
        <fullName evidence="2">Uncharacterized protein</fullName>
    </submittedName>
</protein>